<dbReference type="InterPro" id="IPR027417">
    <property type="entry name" value="P-loop_NTPase"/>
</dbReference>
<feature type="domain" description="ABC transporter" evidence="8">
    <location>
        <begin position="2"/>
        <end position="242"/>
    </location>
</feature>
<dbReference type="SMART" id="SM00382">
    <property type="entry name" value="AAA"/>
    <property type="match status" value="1"/>
</dbReference>
<evidence type="ECO:0000256" key="7">
    <source>
        <dbReference type="ARBA" id="ARBA00023136"/>
    </source>
</evidence>
<dbReference type="InterPro" id="IPR050086">
    <property type="entry name" value="MetN_ABC_transporter-like"/>
</dbReference>
<comment type="caution">
    <text evidence="9">The sequence shown here is derived from an EMBL/GenBank/DDBJ whole genome shotgun (WGS) entry which is preliminary data.</text>
</comment>
<dbReference type="InterPro" id="IPR003439">
    <property type="entry name" value="ABC_transporter-like_ATP-bd"/>
</dbReference>
<keyword evidence="3" id="KW-0547">Nucleotide-binding</keyword>
<keyword evidence="6" id="KW-0029">Amino-acid transport</keyword>
<evidence type="ECO:0000313" key="10">
    <source>
        <dbReference type="Proteomes" id="UP001597282"/>
    </source>
</evidence>
<dbReference type="Gene3D" id="3.40.50.300">
    <property type="entry name" value="P-loop containing nucleotide triphosphate hydrolases"/>
    <property type="match status" value="1"/>
</dbReference>
<evidence type="ECO:0000256" key="3">
    <source>
        <dbReference type="ARBA" id="ARBA00022741"/>
    </source>
</evidence>
<dbReference type="InterPro" id="IPR041701">
    <property type="entry name" value="MetN_ABC"/>
</dbReference>
<evidence type="ECO:0000256" key="6">
    <source>
        <dbReference type="ARBA" id="ARBA00022970"/>
    </source>
</evidence>
<keyword evidence="1" id="KW-0813">Transport</keyword>
<evidence type="ECO:0000256" key="1">
    <source>
        <dbReference type="ARBA" id="ARBA00022448"/>
    </source>
</evidence>
<keyword evidence="4 9" id="KW-0067">ATP-binding</keyword>
<evidence type="ECO:0000256" key="2">
    <source>
        <dbReference type="ARBA" id="ARBA00022475"/>
    </source>
</evidence>
<dbReference type="Proteomes" id="UP001597282">
    <property type="component" value="Unassembled WGS sequence"/>
</dbReference>
<organism evidence="9 10">
    <name type="scientific">Kroppenstedtia sanguinis</name>
    <dbReference type="NCBI Taxonomy" id="1380684"/>
    <lineage>
        <taxon>Bacteria</taxon>
        <taxon>Bacillati</taxon>
        <taxon>Bacillota</taxon>
        <taxon>Bacilli</taxon>
        <taxon>Bacillales</taxon>
        <taxon>Thermoactinomycetaceae</taxon>
        <taxon>Kroppenstedtia</taxon>
    </lineage>
</organism>
<dbReference type="PROSITE" id="PS00211">
    <property type="entry name" value="ABC_TRANSPORTER_1"/>
    <property type="match status" value="1"/>
</dbReference>
<dbReference type="SUPFAM" id="SSF52540">
    <property type="entry name" value="P-loop containing nucleoside triphosphate hydrolases"/>
    <property type="match status" value="1"/>
</dbReference>
<dbReference type="EMBL" id="JBHTNU010000008">
    <property type="protein sequence ID" value="MFD1427274.1"/>
    <property type="molecule type" value="Genomic_DNA"/>
</dbReference>
<accession>A0ABW4C966</accession>
<dbReference type="InterPro" id="IPR003593">
    <property type="entry name" value="AAA+_ATPase"/>
</dbReference>
<dbReference type="PROSITE" id="PS50893">
    <property type="entry name" value="ABC_TRANSPORTER_2"/>
    <property type="match status" value="1"/>
</dbReference>
<reference evidence="10" key="1">
    <citation type="journal article" date="2019" name="Int. J. Syst. Evol. Microbiol.">
        <title>The Global Catalogue of Microorganisms (GCM) 10K type strain sequencing project: providing services to taxonomists for standard genome sequencing and annotation.</title>
        <authorList>
            <consortium name="The Broad Institute Genomics Platform"/>
            <consortium name="The Broad Institute Genome Sequencing Center for Infectious Disease"/>
            <person name="Wu L."/>
            <person name="Ma J."/>
        </authorList>
    </citation>
    <scope>NUCLEOTIDE SEQUENCE [LARGE SCALE GENOMIC DNA]</scope>
    <source>
        <strain evidence="10">S1</strain>
    </source>
</reference>
<dbReference type="PANTHER" id="PTHR43166:SF30">
    <property type="entry name" value="METHIONINE IMPORT ATP-BINDING PROTEIN METN"/>
    <property type="match status" value="1"/>
</dbReference>
<protein>
    <submittedName>
        <fullName evidence="9">Methionine ABC transporter ATP-binding protein</fullName>
    </submittedName>
</protein>
<keyword evidence="5" id="KW-1278">Translocase</keyword>
<evidence type="ECO:0000256" key="5">
    <source>
        <dbReference type="ARBA" id="ARBA00022967"/>
    </source>
</evidence>
<gene>
    <name evidence="9" type="ORF">ACFQ4Y_10090</name>
</gene>
<keyword evidence="2" id="KW-1003">Cell membrane</keyword>
<dbReference type="CDD" id="cd03258">
    <property type="entry name" value="ABC_MetN_methionine_transporter"/>
    <property type="match status" value="1"/>
</dbReference>
<keyword evidence="10" id="KW-1185">Reference proteome</keyword>
<dbReference type="Pfam" id="PF00005">
    <property type="entry name" value="ABC_tran"/>
    <property type="match status" value="1"/>
</dbReference>
<dbReference type="RefSeq" id="WP_380165143.1">
    <property type="nucleotide sequence ID" value="NZ_JBHTNU010000008.1"/>
</dbReference>
<proteinExistence type="predicted"/>
<evidence type="ECO:0000256" key="4">
    <source>
        <dbReference type="ARBA" id="ARBA00022840"/>
    </source>
</evidence>
<dbReference type="InterPro" id="IPR017871">
    <property type="entry name" value="ABC_transporter-like_CS"/>
</dbReference>
<keyword evidence="7" id="KW-0472">Membrane</keyword>
<sequence length="333" mass="36621">MIQLKKVSKSFTLRDNESVQALTDVDLEVQKGEIFGIVGRSGAGKSTLLRLVNGLETPTRGEVRVDGQLISSLGEKELRAARMKIGMIFQHFNLLWSRTVRENVAFPLEVAGRPKQEVRHKVDALLERVGLANRAEAYPAQLSGGQKQRVGIARALANDPHVLLCDEATSALDPETTSSILGLLKEINRDTGISLLLITHEMSVVKSICHRVAVMDDGRIVESGEVDSVFKQPSHSLIRQFVQQLRVERTGVQDSPSPGKTVIRCDFPRWDQVWKILSPAVSSSRVTLRSLDGEVDESGRISVQISGEPGEVNRLLNQIGEDVELVEGKAHVS</sequence>
<evidence type="ECO:0000259" key="8">
    <source>
        <dbReference type="PROSITE" id="PS50893"/>
    </source>
</evidence>
<dbReference type="GO" id="GO:0005524">
    <property type="term" value="F:ATP binding"/>
    <property type="evidence" value="ECO:0007669"/>
    <property type="project" value="UniProtKB-KW"/>
</dbReference>
<evidence type="ECO:0000313" key="9">
    <source>
        <dbReference type="EMBL" id="MFD1427274.1"/>
    </source>
</evidence>
<dbReference type="PANTHER" id="PTHR43166">
    <property type="entry name" value="AMINO ACID IMPORT ATP-BINDING PROTEIN"/>
    <property type="match status" value="1"/>
</dbReference>
<name>A0ABW4C966_9BACL</name>